<feature type="transmembrane region" description="Helical" evidence="6">
    <location>
        <begin position="189"/>
        <end position="209"/>
    </location>
</feature>
<keyword evidence="2" id="KW-0813">Transport</keyword>
<accession>N8YBJ0</accession>
<evidence type="ECO:0000256" key="3">
    <source>
        <dbReference type="ARBA" id="ARBA00022692"/>
    </source>
</evidence>
<dbReference type="InterPro" id="IPR036259">
    <property type="entry name" value="MFS_trans_sf"/>
</dbReference>
<evidence type="ECO:0000256" key="4">
    <source>
        <dbReference type="ARBA" id="ARBA00022989"/>
    </source>
</evidence>
<keyword evidence="4 6" id="KW-1133">Transmembrane helix</keyword>
<feature type="transmembrane region" description="Helical" evidence="6">
    <location>
        <begin position="342"/>
        <end position="360"/>
    </location>
</feature>
<feature type="transmembrane region" description="Helical" evidence="6">
    <location>
        <begin position="122"/>
        <end position="143"/>
    </location>
</feature>
<evidence type="ECO:0000256" key="1">
    <source>
        <dbReference type="ARBA" id="ARBA00004141"/>
    </source>
</evidence>
<feature type="transmembrane region" description="Helical" evidence="6">
    <location>
        <begin position="64"/>
        <end position="84"/>
    </location>
</feature>
<feature type="domain" description="Major facilitator superfamily (MFS) profile" evidence="7">
    <location>
        <begin position="31"/>
        <end position="454"/>
    </location>
</feature>
<dbReference type="GO" id="GO:0022857">
    <property type="term" value="F:transmembrane transporter activity"/>
    <property type="evidence" value="ECO:0007669"/>
    <property type="project" value="InterPro"/>
</dbReference>
<comment type="caution">
    <text evidence="8">The sequence shown here is derived from an EMBL/GenBank/DDBJ whole genome shotgun (WGS) entry which is preliminary data.</text>
</comment>
<evidence type="ECO:0000256" key="6">
    <source>
        <dbReference type="SAM" id="Phobius"/>
    </source>
</evidence>
<dbReference type="GO" id="GO:0005886">
    <property type="term" value="C:plasma membrane"/>
    <property type="evidence" value="ECO:0007669"/>
    <property type="project" value="TreeGrafter"/>
</dbReference>
<evidence type="ECO:0000256" key="2">
    <source>
        <dbReference type="ARBA" id="ARBA00022448"/>
    </source>
</evidence>
<gene>
    <name evidence="8" type="ORF">F964_00474</name>
</gene>
<feature type="transmembrane region" description="Helical" evidence="6">
    <location>
        <begin position="366"/>
        <end position="386"/>
    </location>
</feature>
<feature type="transmembrane region" description="Helical" evidence="6">
    <location>
        <begin position="427"/>
        <end position="449"/>
    </location>
</feature>
<feature type="transmembrane region" description="Helical" evidence="6">
    <location>
        <begin position="96"/>
        <end position="116"/>
    </location>
</feature>
<keyword evidence="5 6" id="KW-0472">Membrane</keyword>
<proteinExistence type="predicted"/>
<reference evidence="8 9" key="1">
    <citation type="submission" date="2013-02" db="EMBL/GenBank/DDBJ databases">
        <title>The Genome Sequence of Acinetobacter guillouiae NIPH 991.</title>
        <authorList>
            <consortium name="The Broad Institute Genome Sequencing Platform"/>
            <consortium name="The Broad Institute Genome Sequencing Center for Infectious Disease"/>
            <person name="Cerqueira G."/>
            <person name="Feldgarden M."/>
            <person name="Courvalin P."/>
            <person name="Perichon B."/>
            <person name="Grillot-Courvalin C."/>
            <person name="Clermont D."/>
            <person name="Rocha E."/>
            <person name="Yoon E.-J."/>
            <person name="Nemec A."/>
            <person name="Walker B."/>
            <person name="Young S.K."/>
            <person name="Zeng Q."/>
            <person name="Gargeya S."/>
            <person name="Fitzgerald M."/>
            <person name="Haas B."/>
            <person name="Abouelleil A."/>
            <person name="Alvarado L."/>
            <person name="Arachchi H.M."/>
            <person name="Berlin A.M."/>
            <person name="Chapman S.B."/>
            <person name="Dewar J."/>
            <person name="Goldberg J."/>
            <person name="Griggs A."/>
            <person name="Gujja S."/>
            <person name="Hansen M."/>
            <person name="Howarth C."/>
            <person name="Imamovic A."/>
            <person name="Larimer J."/>
            <person name="McCowan C."/>
            <person name="Murphy C."/>
            <person name="Neiman D."/>
            <person name="Pearson M."/>
            <person name="Priest M."/>
            <person name="Roberts A."/>
            <person name="Saif S."/>
            <person name="Shea T."/>
            <person name="Sisk P."/>
            <person name="Sykes S."/>
            <person name="Wortman J."/>
            <person name="Nusbaum C."/>
            <person name="Birren B."/>
        </authorList>
    </citation>
    <scope>NUCLEOTIDE SEQUENCE [LARGE SCALE GENOMIC DNA]</scope>
    <source>
        <strain evidence="8 9">NIPH 991</strain>
    </source>
</reference>
<feature type="transmembrane region" description="Helical" evidence="6">
    <location>
        <begin position="398"/>
        <end position="421"/>
    </location>
</feature>
<dbReference type="InterPro" id="IPR011701">
    <property type="entry name" value="MFS"/>
</dbReference>
<dbReference type="RefSeq" id="WP_004817314.1">
    <property type="nucleotide sequence ID" value="NZ_KB849455.1"/>
</dbReference>
<feature type="transmembrane region" description="Helical" evidence="6">
    <location>
        <begin position="277"/>
        <end position="298"/>
    </location>
</feature>
<evidence type="ECO:0000259" key="7">
    <source>
        <dbReference type="PROSITE" id="PS50850"/>
    </source>
</evidence>
<dbReference type="CDD" id="cd17319">
    <property type="entry name" value="MFS_ExuT_GudP_like"/>
    <property type="match status" value="1"/>
</dbReference>
<dbReference type="HOGENOM" id="CLU_001265_0_0_6"/>
<dbReference type="Pfam" id="PF07690">
    <property type="entry name" value="MFS_1"/>
    <property type="match status" value="1"/>
</dbReference>
<dbReference type="PANTHER" id="PTHR43791:SF102">
    <property type="entry name" value="4-HYDROXYPHENYLACETATE CATABOLISM PROTEIN"/>
    <property type="match status" value="1"/>
</dbReference>
<dbReference type="AlphaFoldDB" id="N8YBJ0"/>
<feature type="transmembrane region" description="Helical" evidence="6">
    <location>
        <begin position="155"/>
        <end position="177"/>
    </location>
</feature>
<dbReference type="PATRIC" id="fig|1217656.3.peg.466"/>
<comment type="subcellular location">
    <subcellularLocation>
        <location evidence="1">Membrane</location>
        <topology evidence="1">Multi-pass membrane protein</topology>
    </subcellularLocation>
</comment>
<evidence type="ECO:0000313" key="9">
    <source>
        <dbReference type="Proteomes" id="UP000013148"/>
    </source>
</evidence>
<dbReference type="EMBL" id="APPJ01000004">
    <property type="protein sequence ID" value="ENV18674.1"/>
    <property type="molecule type" value="Genomic_DNA"/>
</dbReference>
<feature type="transmembrane region" description="Helical" evidence="6">
    <location>
        <begin position="310"/>
        <end position="330"/>
    </location>
</feature>
<sequence length="464" mass="51876">MDSQKIEIQATDLPEQNKKLEDTIQKVRRKLLYFLLILFIFSFLDRINIGFVGKQLSADLGLTALSFGLANTIFYIFYICFGIPSNMMLKKFGTKLWIGSIIIVWGIASSCTAFATDEKSLYIIRAIVGIAEAGFMPGMLLYLTQWFPASHRSRANAIFMLAMPFTAMFGAVVTGYILNLHNWYGFTGWQWVFLLEGLPCVFLGLLVYAKLPNTPKDAKWLNEEEKQVLIQALKDEELQGTQLHSQSNPTVHAETLLHASNKTSTWAFLNSSVVRCAVVYFCIVTTCGMVNIWVPQIVSASLPNLNSVTHGIIVAIPHLVTIIALFLLCYHSDKTQERYWHTFFPMLFGFIGWLMAAYLQTPILQIIGLCLACMAGFSTMGIFWAFADESLSTDHKAIGIAFINAFGNSATIVSSFLIGFLKDLTHSFATGMVYGSVLMLIGAIIMLTFTQKRMPQKFVIKGQV</sequence>
<dbReference type="SUPFAM" id="SSF103473">
    <property type="entry name" value="MFS general substrate transporter"/>
    <property type="match status" value="1"/>
</dbReference>
<organism evidence="8 9">
    <name type="scientific">Acinetobacter guillouiae NIPH 991</name>
    <dbReference type="NCBI Taxonomy" id="1217656"/>
    <lineage>
        <taxon>Bacteria</taxon>
        <taxon>Pseudomonadati</taxon>
        <taxon>Pseudomonadota</taxon>
        <taxon>Gammaproteobacteria</taxon>
        <taxon>Moraxellales</taxon>
        <taxon>Moraxellaceae</taxon>
        <taxon>Acinetobacter</taxon>
    </lineage>
</organism>
<keyword evidence="9" id="KW-1185">Reference proteome</keyword>
<dbReference type="Gene3D" id="1.20.1250.20">
    <property type="entry name" value="MFS general substrate transporter like domains"/>
    <property type="match status" value="2"/>
</dbReference>
<protein>
    <recommendedName>
        <fullName evidence="7">Major facilitator superfamily (MFS) profile domain-containing protein</fullName>
    </recommendedName>
</protein>
<dbReference type="eggNOG" id="COG2271">
    <property type="taxonomic scope" value="Bacteria"/>
</dbReference>
<feature type="transmembrane region" description="Helical" evidence="6">
    <location>
        <begin position="31"/>
        <end position="52"/>
    </location>
</feature>
<dbReference type="InterPro" id="IPR020846">
    <property type="entry name" value="MFS_dom"/>
</dbReference>
<name>N8YBJ0_ACIGI</name>
<dbReference type="FunFam" id="1.20.1250.20:FF:000018">
    <property type="entry name" value="MFS transporter permease"/>
    <property type="match status" value="1"/>
</dbReference>
<dbReference type="PANTHER" id="PTHR43791">
    <property type="entry name" value="PERMEASE-RELATED"/>
    <property type="match status" value="1"/>
</dbReference>
<evidence type="ECO:0000256" key="5">
    <source>
        <dbReference type="ARBA" id="ARBA00023136"/>
    </source>
</evidence>
<dbReference type="Proteomes" id="UP000013148">
    <property type="component" value="Unassembled WGS sequence"/>
</dbReference>
<dbReference type="PROSITE" id="PS50850">
    <property type="entry name" value="MFS"/>
    <property type="match status" value="1"/>
</dbReference>
<evidence type="ECO:0000313" key="8">
    <source>
        <dbReference type="EMBL" id="ENV18674.1"/>
    </source>
</evidence>
<keyword evidence="3 6" id="KW-0812">Transmembrane</keyword>